<protein>
    <recommendedName>
        <fullName evidence="4">DUF711 family protein</fullName>
    </recommendedName>
</protein>
<dbReference type="Proteomes" id="UP001190700">
    <property type="component" value="Unassembled WGS sequence"/>
</dbReference>
<dbReference type="InterPro" id="IPR007841">
    <property type="entry name" value="UPF0210"/>
</dbReference>
<sequence length="331" mass="34807">MDCSTFDSLLQDALHLEGLCIKHGVEFVGIGPTIDPHIIEWIPKLIAGTKYIFCSFATPHNMELTLALELGAAILDVAALTGGIGSFRFAVLSNMQHGCPFYPAAYHPGDVDEPLFGLATENTPILRQAMEASQGSLELATKMLTTYLQRAFDPVLQIAEALGTVTVETKSGATQDQHPRFLGIDASVAPGPGTPTITGSYELLGLGRFGDPGTLAVTSAITSALKLLSVPLIGYSGLMLPVCEDKGLAQRADEGVYTMGDLIKYSAVCGCGLDTVPISGSTTRPASLPHPSGALSTLRQRLSYTDPPSMDADKEPLLTPPPCGASIPHGE</sequence>
<proteinExistence type="predicted"/>
<accession>A0AAE0CCR8</accession>
<feature type="region of interest" description="Disordered" evidence="1">
    <location>
        <begin position="304"/>
        <end position="331"/>
    </location>
</feature>
<organism evidence="2 3">
    <name type="scientific">Cymbomonas tetramitiformis</name>
    <dbReference type="NCBI Taxonomy" id="36881"/>
    <lineage>
        <taxon>Eukaryota</taxon>
        <taxon>Viridiplantae</taxon>
        <taxon>Chlorophyta</taxon>
        <taxon>Pyramimonadophyceae</taxon>
        <taxon>Pyramimonadales</taxon>
        <taxon>Pyramimonadaceae</taxon>
        <taxon>Cymbomonas</taxon>
    </lineage>
</organism>
<gene>
    <name evidence="2" type="ORF">CYMTET_39124</name>
</gene>
<evidence type="ECO:0000256" key="1">
    <source>
        <dbReference type="SAM" id="MobiDB-lite"/>
    </source>
</evidence>
<evidence type="ECO:0000313" key="3">
    <source>
        <dbReference type="Proteomes" id="UP001190700"/>
    </source>
</evidence>
<dbReference type="SUPFAM" id="SSF51998">
    <property type="entry name" value="PFL-like glycyl radical enzymes"/>
    <property type="match status" value="1"/>
</dbReference>
<dbReference type="PANTHER" id="PTHR37560">
    <property type="entry name" value="UPF0210 PROTEIN SPR0218"/>
    <property type="match status" value="1"/>
</dbReference>
<reference evidence="2 3" key="1">
    <citation type="journal article" date="2015" name="Genome Biol. Evol.">
        <title>Comparative Genomics of a Bacterivorous Green Alga Reveals Evolutionary Causalities and Consequences of Phago-Mixotrophic Mode of Nutrition.</title>
        <authorList>
            <person name="Burns J.A."/>
            <person name="Paasch A."/>
            <person name="Narechania A."/>
            <person name="Kim E."/>
        </authorList>
    </citation>
    <scope>NUCLEOTIDE SEQUENCE [LARGE SCALE GENOMIC DNA]</scope>
    <source>
        <strain evidence="2 3">PLY_AMNH</strain>
    </source>
</reference>
<dbReference type="Gene3D" id="3.20.70.20">
    <property type="match status" value="1"/>
</dbReference>
<evidence type="ECO:0008006" key="4">
    <source>
        <dbReference type="Google" id="ProtNLM"/>
    </source>
</evidence>
<evidence type="ECO:0000313" key="2">
    <source>
        <dbReference type="EMBL" id="KAK3251535.1"/>
    </source>
</evidence>
<comment type="caution">
    <text evidence="2">The sequence shown here is derived from an EMBL/GenBank/DDBJ whole genome shotgun (WGS) entry which is preliminary data.</text>
</comment>
<keyword evidence="3" id="KW-1185">Reference proteome</keyword>
<dbReference type="Pfam" id="PF05167">
    <property type="entry name" value="DUF711"/>
    <property type="match status" value="1"/>
</dbReference>
<dbReference type="PANTHER" id="PTHR37560:SF2">
    <property type="entry name" value="DUF711 DOMAIN-CONTAINING PROTEIN"/>
    <property type="match status" value="1"/>
</dbReference>
<dbReference type="AlphaFoldDB" id="A0AAE0CCR8"/>
<dbReference type="EMBL" id="LGRX02025988">
    <property type="protein sequence ID" value="KAK3251535.1"/>
    <property type="molecule type" value="Genomic_DNA"/>
</dbReference>
<name>A0AAE0CCR8_9CHLO</name>